<dbReference type="InterPro" id="IPR051788">
    <property type="entry name" value="MFS_Transporter"/>
</dbReference>
<dbReference type="InterPro" id="IPR020846">
    <property type="entry name" value="MFS_dom"/>
</dbReference>
<evidence type="ECO:0000256" key="3">
    <source>
        <dbReference type="ARBA" id="ARBA00022448"/>
    </source>
</evidence>
<evidence type="ECO:0000256" key="1">
    <source>
        <dbReference type="ARBA" id="ARBA00004127"/>
    </source>
</evidence>
<dbReference type="STRING" id="936435.F8PUH6"/>
<evidence type="ECO:0000313" key="9">
    <source>
        <dbReference type="EMBL" id="EGO00011.1"/>
    </source>
</evidence>
<evidence type="ECO:0000256" key="6">
    <source>
        <dbReference type="ARBA" id="ARBA00023136"/>
    </source>
</evidence>
<reference evidence="10" key="1">
    <citation type="journal article" date="2011" name="Science">
        <title>The plant cell wall-decomposing machinery underlies the functional diversity of forest fungi.</title>
        <authorList>
            <person name="Eastwood D.C."/>
            <person name="Floudas D."/>
            <person name="Binder M."/>
            <person name="Majcherczyk A."/>
            <person name="Schneider P."/>
            <person name="Aerts A."/>
            <person name="Asiegbu F.O."/>
            <person name="Baker S.E."/>
            <person name="Barry K."/>
            <person name="Bendiksby M."/>
            <person name="Blumentritt M."/>
            <person name="Coutinho P.M."/>
            <person name="Cullen D."/>
            <person name="de Vries R.P."/>
            <person name="Gathman A."/>
            <person name="Goodell B."/>
            <person name="Henrissat B."/>
            <person name="Ihrmark K."/>
            <person name="Kauserud H."/>
            <person name="Kohler A."/>
            <person name="LaButti K."/>
            <person name="Lapidus A."/>
            <person name="Lavin J.L."/>
            <person name="Lee Y.-H."/>
            <person name="Lindquist E."/>
            <person name="Lilly W."/>
            <person name="Lucas S."/>
            <person name="Morin E."/>
            <person name="Murat C."/>
            <person name="Oguiza J.A."/>
            <person name="Park J."/>
            <person name="Pisabarro A.G."/>
            <person name="Riley R."/>
            <person name="Rosling A."/>
            <person name="Salamov A."/>
            <person name="Schmidt O."/>
            <person name="Schmutz J."/>
            <person name="Skrede I."/>
            <person name="Stenlid J."/>
            <person name="Wiebenga A."/>
            <person name="Xie X."/>
            <person name="Kuees U."/>
            <person name="Hibbett D.S."/>
            <person name="Hoffmeister D."/>
            <person name="Hoegberg N."/>
            <person name="Martin F."/>
            <person name="Grigoriev I.V."/>
            <person name="Watkinson S.C."/>
        </authorList>
    </citation>
    <scope>NUCLEOTIDE SEQUENCE [LARGE SCALE GENOMIC DNA]</scope>
    <source>
        <strain evidence="10">strain S7.3</strain>
    </source>
</reference>
<feature type="transmembrane region" description="Helical" evidence="7">
    <location>
        <begin position="93"/>
        <end position="117"/>
    </location>
</feature>
<dbReference type="InParanoid" id="F8PUH6"/>
<feature type="domain" description="Major facilitator superfamily (MFS) profile" evidence="8">
    <location>
        <begin position="60"/>
        <end position="449"/>
    </location>
</feature>
<feature type="transmembrane region" description="Helical" evidence="7">
    <location>
        <begin position="217"/>
        <end position="237"/>
    </location>
</feature>
<dbReference type="OMA" id="CNGFVAS"/>
<dbReference type="AlphaFoldDB" id="F8PUH6"/>
<keyword evidence="4 7" id="KW-0812">Transmembrane</keyword>
<dbReference type="EMBL" id="GL945479">
    <property type="protein sequence ID" value="EGO00011.1"/>
    <property type="molecule type" value="Genomic_DNA"/>
</dbReference>
<dbReference type="GO" id="GO:0012505">
    <property type="term" value="C:endomembrane system"/>
    <property type="evidence" value="ECO:0007669"/>
    <property type="project" value="UniProtKB-SubCell"/>
</dbReference>
<dbReference type="eggNOG" id="ENOG502QU6M">
    <property type="taxonomic scope" value="Eukaryota"/>
</dbReference>
<dbReference type="Gene3D" id="1.20.1250.20">
    <property type="entry name" value="MFS general substrate transporter like domains"/>
    <property type="match status" value="1"/>
</dbReference>
<dbReference type="PROSITE" id="PS50850">
    <property type="entry name" value="MFS"/>
    <property type="match status" value="1"/>
</dbReference>
<comment type="similarity">
    <text evidence="2">Belongs to the major facilitator superfamily.</text>
</comment>
<gene>
    <name evidence="9" type="ORF">SERLA73DRAFT_122108</name>
</gene>
<feature type="transmembrane region" description="Helical" evidence="7">
    <location>
        <begin position="392"/>
        <end position="414"/>
    </location>
</feature>
<dbReference type="InterPro" id="IPR011701">
    <property type="entry name" value="MFS"/>
</dbReference>
<dbReference type="GO" id="GO:0022857">
    <property type="term" value="F:transmembrane transporter activity"/>
    <property type="evidence" value="ECO:0007669"/>
    <property type="project" value="InterPro"/>
</dbReference>
<name>F8PUH6_SERL3</name>
<evidence type="ECO:0000259" key="8">
    <source>
        <dbReference type="PROSITE" id="PS50850"/>
    </source>
</evidence>
<evidence type="ECO:0000256" key="2">
    <source>
        <dbReference type="ARBA" id="ARBA00008335"/>
    </source>
</evidence>
<evidence type="ECO:0000256" key="7">
    <source>
        <dbReference type="SAM" id="Phobius"/>
    </source>
</evidence>
<proteinExistence type="inferred from homology"/>
<dbReference type="Proteomes" id="UP000008063">
    <property type="component" value="Unassembled WGS sequence"/>
</dbReference>
<feature type="transmembrane region" description="Helical" evidence="7">
    <location>
        <begin position="426"/>
        <end position="445"/>
    </location>
</feature>
<dbReference type="SUPFAM" id="SSF103473">
    <property type="entry name" value="MFS general substrate transporter"/>
    <property type="match status" value="1"/>
</dbReference>
<feature type="transmembrane region" description="Helical" evidence="7">
    <location>
        <begin position="275"/>
        <end position="295"/>
    </location>
</feature>
<keyword evidence="3" id="KW-0813">Transport</keyword>
<dbReference type="PANTHER" id="PTHR23514">
    <property type="entry name" value="BYPASS OF STOP CODON PROTEIN 6"/>
    <property type="match status" value="1"/>
</dbReference>
<dbReference type="HOGENOM" id="CLU_021993_6_0_1"/>
<feature type="transmembrane region" description="Helical" evidence="7">
    <location>
        <begin position="338"/>
        <end position="356"/>
    </location>
</feature>
<evidence type="ECO:0000256" key="5">
    <source>
        <dbReference type="ARBA" id="ARBA00022989"/>
    </source>
</evidence>
<dbReference type="Pfam" id="PF07690">
    <property type="entry name" value="MFS_1"/>
    <property type="match status" value="1"/>
</dbReference>
<sequence length="453" mass="48719">MASGVDVVDVPKTEDIELSIRAGAPEDKSSKPVVSSAVGFEKNMFLASQTEEQKRKARMQMMCLYWSFFLLGWNDGSTGPLLPRIQSVYHVNFTIVSLLFVSLCVGCIAGAVINVMLTDKVGFGKVSRDHVLMSGIGSLTQIVAYSLQAAAVPFPVFVIANFINGVGSAVQDAQANGFVAALDDNSKMGYLHAVYGAGALVAPLVSTQFSQLKHWSFHYLISLGISLSNVAFLAYTFRLKKQNDCLAEIGLDSGEENASETRTYRQIFAQKTVHVLAFFILVYVGVEVTLGGWIVSFMIDERGGGPSAGYISSGFFGGLMVGRVVLLWFNRKMGEQRALLVYAVLAIGLELVVWLVPSLIGGAVAVSLVGVLLGPTYPLAVNHAARVLPRWLLTSSIGWIGGFGQAGSAVFPFITGLLASKRGIQTLQPLIVAMLASMLVLWLMVPKAVHRTD</sequence>
<feature type="transmembrane region" description="Helical" evidence="7">
    <location>
        <begin position="307"/>
        <end position="326"/>
    </location>
</feature>
<dbReference type="OrthoDB" id="413079at2759"/>
<dbReference type="InterPro" id="IPR036259">
    <property type="entry name" value="MFS_trans_sf"/>
</dbReference>
<dbReference type="PANTHER" id="PTHR23514:SF3">
    <property type="entry name" value="BYPASS OF STOP CODON PROTEIN 6"/>
    <property type="match status" value="1"/>
</dbReference>
<protein>
    <recommendedName>
        <fullName evidence="8">Major facilitator superfamily (MFS) profile domain-containing protein</fullName>
    </recommendedName>
</protein>
<accession>F8PUH6</accession>
<keyword evidence="5 7" id="KW-1133">Transmembrane helix</keyword>
<dbReference type="GO" id="GO:0016020">
    <property type="term" value="C:membrane"/>
    <property type="evidence" value="ECO:0007669"/>
    <property type="project" value="TreeGrafter"/>
</dbReference>
<evidence type="ECO:0000256" key="4">
    <source>
        <dbReference type="ARBA" id="ARBA00022692"/>
    </source>
</evidence>
<keyword evidence="10" id="KW-1185">Reference proteome</keyword>
<dbReference type="FunFam" id="1.20.1250.20:FF:000286">
    <property type="entry name" value="MFS efflux transporter"/>
    <property type="match status" value="1"/>
</dbReference>
<evidence type="ECO:0000313" key="10">
    <source>
        <dbReference type="Proteomes" id="UP000008063"/>
    </source>
</evidence>
<feature type="transmembrane region" description="Helical" evidence="7">
    <location>
        <begin position="362"/>
        <end position="380"/>
    </location>
</feature>
<comment type="subcellular location">
    <subcellularLocation>
        <location evidence="1">Endomembrane system</location>
        <topology evidence="1">Multi-pass membrane protein</topology>
    </subcellularLocation>
</comment>
<keyword evidence="6 7" id="KW-0472">Membrane</keyword>
<organism evidence="10">
    <name type="scientific">Serpula lacrymans var. lacrymans (strain S7.3)</name>
    <name type="common">Dry rot fungus</name>
    <dbReference type="NCBI Taxonomy" id="936435"/>
    <lineage>
        <taxon>Eukaryota</taxon>
        <taxon>Fungi</taxon>
        <taxon>Dikarya</taxon>
        <taxon>Basidiomycota</taxon>
        <taxon>Agaricomycotina</taxon>
        <taxon>Agaricomycetes</taxon>
        <taxon>Agaricomycetidae</taxon>
        <taxon>Boletales</taxon>
        <taxon>Coniophorineae</taxon>
        <taxon>Serpulaceae</taxon>
        <taxon>Serpula</taxon>
    </lineage>
</organism>